<sequence>MRYFLPFLMIIHFQSCMLILATLTYPVSYITPSDSYHSLSFNYVYKERIRKIQLKGACTYYKKFSANIAGWSLESKSSVNLFVVPLEEGIYLLLRNSLCYRKTMPPILELNLNEIPKQGTSINTDFYKCGSNQNLNRIISWKTEKIKEKEFEQLLSDHNENKEKEFLHFKFIASEVEIYNESEWKKNKDLPDVLDKTTKVMTGNEYQKIKYPNYTGHYDFSLYGLENYKMYAKPEPEGWNLDHLSSEPYIFVVGENDPYNRNLLGGFEAKVLYKNETYLAKDNFFDPETRKIYNPRSTSDCF</sequence>
<name>A0A4R9J4R4_9LEPT</name>
<evidence type="ECO:0000313" key="1">
    <source>
        <dbReference type="EMBL" id="TGL33499.1"/>
    </source>
</evidence>
<evidence type="ECO:0000313" key="2">
    <source>
        <dbReference type="Proteomes" id="UP000298125"/>
    </source>
</evidence>
<protein>
    <submittedName>
        <fullName evidence="1">Uncharacterized protein</fullName>
    </submittedName>
</protein>
<dbReference type="Proteomes" id="UP000298125">
    <property type="component" value="Unassembled WGS sequence"/>
</dbReference>
<dbReference type="AlphaFoldDB" id="A0A4R9J4R4"/>
<gene>
    <name evidence="1" type="ORF">EHQ49_17880</name>
</gene>
<dbReference type="RefSeq" id="WP_135581249.1">
    <property type="nucleotide sequence ID" value="NZ_RQGA01000019.1"/>
</dbReference>
<reference evidence="1" key="1">
    <citation type="journal article" date="2019" name="PLoS Negl. Trop. Dis.">
        <title>Revisiting the worldwide diversity of Leptospira species in the environment.</title>
        <authorList>
            <person name="Vincent A.T."/>
            <person name="Schiettekatte O."/>
            <person name="Bourhy P."/>
            <person name="Veyrier F.J."/>
            <person name="Picardeau M."/>
        </authorList>
    </citation>
    <scope>NUCLEOTIDE SEQUENCE [LARGE SCALE GENOMIC DNA]</scope>
    <source>
        <strain evidence="1">201702692</strain>
    </source>
</reference>
<dbReference type="EMBL" id="RQGA01000019">
    <property type="protein sequence ID" value="TGL33499.1"/>
    <property type="molecule type" value="Genomic_DNA"/>
</dbReference>
<accession>A0A4R9J4R4</accession>
<comment type="caution">
    <text evidence="1">The sequence shown here is derived from an EMBL/GenBank/DDBJ whole genome shotgun (WGS) entry which is preliminary data.</text>
</comment>
<keyword evidence="2" id="KW-1185">Reference proteome</keyword>
<organism evidence="1 2">
    <name type="scientific">Leptospira perdikensis</name>
    <dbReference type="NCBI Taxonomy" id="2484948"/>
    <lineage>
        <taxon>Bacteria</taxon>
        <taxon>Pseudomonadati</taxon>
        <taxon>Spirochaetota</taxon>
        <taxon>Spirochaetia</taxon>
        <taxon>Leptospirales</taxon>
        <taxon>Leptospiraceae</taxon>
        <taxon>Leptospira</taxon>
    </lineage>
</organism>
<proteinExistence type="predicted"/>